<dbReference type="Proteomes" id="UP000198287">
    <property type="component" value="Unassembled WGS sequence"/>
</dbReference>
<dbReference type="GO" id="GO:0016020">
    <property type="term" value="C:membrane"/>
    <property type="evidence" value="ECO:0007669"/>
    <property type="project" value="InterPro"/>
</dbReference>
<dbReference type="AlphaFoldDB" id="A0A226EWM8"/>
<dbReference type="STRING" id="158441.A0A226EWM8"/>
<dbReference type="EMBL" id="LNIX01000001">
    <property type="protein sequence ID" value="OXA61557.1"/>
    <property type="molecule type" value="Genomic_DNA"/>
</dbReference>
<dbReference type="Pfam" id="PF04724">
    <property type="entry name" value="Glyco_transf_17"/>
    <property type="match status" value="1"/>
</dbReference>
<dbReference type="PANTHER" id="PTHR12224:SF0">
    <property type="entry name" value="BETA-1,4-MANNOSYL-GLYCOPROTEIN 4-BETA-N-ACETYLGLUCOSAMINYLTRANSFERASE"/>
    <property type="match status" value="1"/>
</dbReference>
<organism evidence="1 2">
    <name type="scientific">Folsomia candida</name>
    <name type="common">Springtail</name>
    <dbReference type="NCBI Taxonomy" id="158441"/>
    <lineage>
        <taxon>Eukaryota</taxon>
        <taxon>Metazoa</taxon>
        <taxon>Ecdysozoa</taxon>
        <taxon>Arthropoda</taxon>
        <taxon>Hexapoda</taxon>
        <taxon>Collembola</taxon>
        <taxon>Entomobryomorpha</taxon>
        <taxon>Isotomoidea</taxon>
        <taxon>Isotomidae</taxon>
        <taxon>Proisotominae</taxon>
        <taxon>Folsomia</taxon>
    </lineage>
</organism>
<comment type="caution">
    <text evidence="1">The sequence shown here is derived from an EMBL/GenBank/DDBJ whole genome shotgun (WGS) entry which is preliminary data.</text>
</comment>
<dbReference type="GO" id="GO:0003830">
    <property type="term" value="F:beta-1,4-mannosylglycoprotein 4-beta-N-acetylglucosaminyltransferase activity"/>
    <property type="evidence" value="ECO:0007669"/>
    <property type="project" value="InterPro"/>
</dbReference>
<reference evidence="1 2" key="1">
    <citation type="submission" date="2015-12" db="EMBL/GenBank/DDBJ databases">
        <title>The genome of Folsomia candida.</title>
        <authorList>
            <person name="Faddeeva A."/>
            <person name="Derks M.F."/>
            <person name="Anvar Y."/>
            <person name="Smit S."/>
            <person name="Van Straalen N."/>
            <person name="Roelofs D."/>
        </authorList>
    </citation>
    <scope>NUCLEOTIDE SEQUENCE [LARGE SCALE GENOMIC DNA]</scope>
    <source>
        <strain evidence="1 2">VU population</strain>
        <tissue evidence="1">Whole body</tissue>
    </source>
</reference>
<dbReference type="PANTHER" id="PTHR12224">
    <property type="entry name" value="BETA-1,4-MANNOSYL-GLYCOPROTEIN BETA-1,4-N-ACETYLGLUCOSAMINYL-TRANSFERASE"/>
    <property type="match status" value="1"/>
</dbReference>
<proteinExistence type="predicted"/>
<gene>
    <name evidence="1" type="ORF">Fcan01_03356</name>
</gene>
<accession>A0A226EWM8</accession>
<dbReference type="OrthoDB" id="6474464at2759"/>
<sequence>MRIRRSRFAVKSVLICIGLTFFSLALLTRQLSPKLIVRDLGYLTRPIWDRPGPQPQILIPHFHADNVSFQTLCNLHGWSQLVTPTAPKVIDAVIFSVELDILEIRIRELWDVVDIFLVMEADRTFTGKPKRLFLHENLSRFDWAQEKLRTIALVSGELDEHPKKEFDNEVKMRRKMTNAIQNLDPKPGDLIIVSDVDEIPYKETIQLLRSCVGFPKELHLQMRNYIYSFEFYVDSSNWIPHVDIYDSNFGYHHSKGAESNHTLIDAGWHCSFCFRYLSDFVFKMTSYSHHDRVTADHLLERENIQKKICDGANIFDMFPEAYSFRELFASLGNVPRTMSTFGIPSSVMQFSDKFKFLLPGGCIREDATLT</sequence>
<dbReference type="OMA" id="FEWPAGE"/>
<dbReference type="InterPro" id="IPR006813">
    <property type="entry name" value="Glyco_trans_17"/>
</dbReference>
<evidence type="ECO:0000313" key="2">
    <source>
        <dbReference type="Proteomes" id="UP000198287"/>
    </source>
</evidence>
<evidence type="ECO:0000313" key="1">
    <source>
        <dbReference type="EMBL" id="OXA61557.1"/>
    </source>
</evidence>
<keyword evidence="2" id="KW-1185">Reference proteome</keyword>
<name>A0A226EWM8_FOLCA</name>
<protein>
    <recommendedName>
        <fullName evidence="3">Beta-1,4-mannosyl-glycoprotein 4-beta-N-acetylglucosaminyltransferase</fullName>
    </recommendedName>
</protein>
<dbReference type="GO" id="GO:0006044">
    <property type="term" value="P:N-acetylglucosamine metabolic process"/>
    <property type="evidence" value="ECO:0007669"/>
    <property type="project" value="TreeGrafter"/>
</dbReference>
<evidence type="ECO:0008006" key="3">
    <source>
        <dbReference type="Google" id="ProtNLM"/>
    </source>
</evidence>